<feature type="region of interest" description="Disordered" evidence="4">
    <location>
        <begin position="1"/>
        <end position="36"/>
    </location>
</feature>
<comment type="similarity">
    <text evidence="1">Belongs to the CACTIN family.</text>
</comment>
<dbReference type="PANTHER" id="PTHR21737">
    <property type="entry name" value="POLYGLUTAMINE BINDING PROTEIN 1/MARVEL MEMBRANE-ASSOCIATING DOMAIN CONTAINING 3"/>
    <property type="match status" value="1"/>
</dbReference>
<feature type="domain" description="Splicing factor Cactin C-terminal" evidence="5">
    <location>
        <begin position="479"/>
        <end position="602"/>
    </location>
</feature>
<proteinExistence type="inferred from homology"/>
<evidence type="ECO:0000313" key="7">
    <source>
        <dbReference type="EMBL" id="VDN52250.1"/>
    </source>
</evidence>
<dbReference type="InterPro" id="IPR018816">
    <property type="entry name" value="Cactin_central"/>
</dbReference>
<dbReference type="EMBL" id="UYYG01000050">
    <property type="protein sequence ID" value="VDN52250.1"/>
    <property type="molecule type" value="Genomic_DNA"/>
</dbReference>
<evidence type="ECO:0000256" key="4">
    <source>
        <dbReference type="SAM" id="MobiDB-lite"/>
    </source>
</evidence>
<reference evidence="7 9" key="2">
    <citation type="submission" date="2018-11" db="EMBL/GenBank/DDBJ databases">
        <authorList>
            <consortium name="Pathogen Informatics"/>
        </authorList>
    </citation>
    <scope>NUCLEOTIDE SEQUENCE [LARGE SCALE GENOMIC DNA]</scope>
</reference>
<reference evidence="10" key="1">
    <citation type="submission" date="2017-02" db="UniProtKB">
        <authorList>
            <consortium name="WormBaseParasite"/>
        </authorList>
    </citation>
    <scope>IDENTIFICATION</scope>
</reference>
<dbReference type="Proteomes" id="UP000038040">
    <property type="component" value="Unplaced"/>
</dbReference>
<keyword evidence="3" id="KW-0175">Coiled coil</keyword>
<dbReference type="Pfam" id="PF09732">
    <property type="entry name" value="CactinC_cactus"/>
    <property type="match status" value="1"/>
</dbReference>
<dbReference type="GO" id="GO:0005681">
    <property type="term" value="C:spliceosomal complex"/>
    <property type="evidence" value="ECO:0007669"/>
    <property type="project" value="TreeGrafter"/>
</dbReference>
<dbReference type="WBParaSite" id="DME_0000809801-mRNA-1">
    <property type="protein sequence ID" value="DME_0000809801-mRNA-1"/>
    <property type="gene ID" value="DME_0000809801"/>
</dbReference>
<name>A0A0N4UK70_DRAME</name>
<evidence type="ECO:0000259" key="5">
    <source>
        <dbReference type="Pfam" id="PF09732"/>
    </source>
</evidence>
<accession>A0A0N4UK70</accession>
<gene>
    <name evidence="7" type="ORF">DME_LOCUS2223</name>
</gene>
<dbReference type="OrthoDB" id="265955at2759"/>
<feature type="compositionally biased region" description="Basic residues" evidence="4">
    <location>
        <begin position="17"/>
        <end position="27"/>
    </location>
</feature>
<evidence type="ECO:0000256" key="1">
    <source>
        <dbReference type="ARBA" id="ARBA00006895"/>
    </source>
</evidence>
<evidence type="ECO:0000313" key="10">
    <source>
        <dbReference type="WBParaSite" id="DME_0000809801-mRNA-1"/>
    </source>
</evidence>
<sequence length="602" mass="71903">MEKKRLKEMETLEEKRARRLAKKKRKEEKRMMEESTLPQEVKYTNNNNPFNDPNLTSTFVWHKKLSAEGLDHLSMSEIIKMLFTNRERARKNLVEVEELKRNREARESAKEDLEMIKRDEEKRMYSNWEDVEGEFHLKQARLRSQIRFKEGRGKPIDFLARYIAQDSSAEAEDEDTNYDLKDPLSLVKGLKIRDYEDLLEDIKVYRRIDPEKNASWWTDIYTIVNDELKKLVDDVRTTNSRESVHNSVQKDVIKIFKDKKLAELSTLETQIKRKIYGGQQGVDIAYWENLLQYLYVFMAKAHIKIRHKEIMEKKLNKIKSEQVAEMDKHEEIHHDKQKNAKGGKKLAIKPSTSKAVLNLPFTLEELDGFDAEIQEQKWRMLTEEELEQFTLQMYEKGLYSPPYFDEKQTMPGIEILDEDEDLKKRNDMMEEADRENISSNTAELSLLEQEMEREARKGMGTDEASFAVETPLEAQTFLWSEKYRPRKPRYFNRVHTGFEWNKYNQTHYDMDNPPPKIVQGYRFNIFYPDLLDTNQTPTFTITPCDDPDFAILRFHAGPPYEDIAFKCVNREWEISHKHGYKCQFAKGIFQLWFFFKRYRYRR</sequence>
<protein>
    <recommendedName>
        <fullName evidence="2">Splicing factor Cactin</fullName>
    </recommendedName>
</protein>
<keyword evidence="9" id="KW-1185">Reference proteome</keyword>
<dbReference type="PANTHER" id="PTHR21737:SF4">
    <property type="entry name" value="SPLICING FACTOR CACTIN"/>
    <property type="match status" value="1"/>
</dbReference>
<evidence type="ECO:0000259" key="6">
    <source>
        <dbReference type="Pfam" id="PF10312"/>
    </source>
</evidence>
<evidence type="ECO:0000256" key="3">
    <source>
        <dbReference type="SAM" id="Coils"/>
    </source>
</evidence>
<evidence type="ECO:0000313" key="8">
    <source>
        <dbReference type="Proteomes" id="UP000038040"/>
    </source>
</evidence>
<dbReference type="SMART" id="SM01050">
    <property type="entry name" value="CactinC_cactus"/>
    <property type="match status" value="1"/>
</dbReference>
<evidence type="ECO:0000313" key="9">
    <source>
        <dbReference type="Proteomes" id="UP000274756"/>
    </source>
</evidence>
<dbReference type="Proteomes" id="UP000274756">
    <property type="component" value="Unassembled WGS sequence"/>
</dbReference>
<feature type="domain" description="Splicing factor cactin central" evidence="6">
    <location>
        <begin position="118"/>
        <end position="306"/>
    </location>
</feature>
<evidence type="ECO:0000256" key="2">
    <source>
        <dbReference type="ARBA" id="ARBA00034534"/>
    </source>
</evidence>
<dbReference type="STRING" id="318479.A0A0N4UK70"/>
<dbReference type="Pfam" id="PF10312">
    <property type="entry name" value="Cactin_mid"/>
    <property type="match status" value="1"/>
</dbReference>
<feature type="compositionally biased region" description="Basic and acidic residues" evidence="4">
    <location>
        <begin position="1"/>
        <end position="16"/>
    </location>
</feature>
<dbReference type="InterPro" id="IPR019134">
    <property type="entry name" value="Cactin_C"/>
</dbReference>
<dbReference type="AlphaFoldDB" id="A0A0N4UK70"/>
<organism evidence="8 10">
    <name type="scientific">Dracunculus medinensis</name>
    <name type="common">Guinea worm</name>
    <dbReference type="NCBI Taxonomy" id="318479"/>
    <lineage>
        <taxon>Eukaryota</taxon>
        <taxon>Metazoa</taxon>
        <taxon>Ecdysozoa</taxon>
        <taxon>Nematoda</taxon>
        <taxon>Chromadorea</taxon>
        <taxon>Rhabditida</taxon>
        <taxon>Spirurina</taxon>
        <taxon>Dracunculoidea</taxon>
        <taxon>Dracunculidae</taxon>
        <taxon>Dracunculus</taxon>
    </lineage>
</organism>
<dbReference type="GO" id="GO:0045292">
    <property type="term" value="P:mRNA cis splicing, via spliceosome"/>
    <property type="evidence" value="ECO:0007669"/>
    <property type="project" value="TreeGrafter"/>
</dbReference>
<dbReference type="GO" id="GO:0005737">
    <property type="term" value="C:cytoplasm"/>
    <property type="evidence" value="ECO:0007669"/>
    <property type="project" value="TreeGrafter"/>
</dbReference>
<feature type="coiled-coil region" evidence="3">
    <location>
        <begin position="79"/>
        <end position="119"/>
    </location>
</feature>